<dbReference type="GO" id="GO:0009653">
    <property type="term" value="P:anatomical structure morphogenesis"/>
    <property type="evidence" value="ECO:0007669"/>
    <property type="project" value="TreeGrafter"/>
</dbReference>
<dbReference type="InterPro" id="IPR036638">
    <property type="entry name" value="HLH_DNA-bd_sf"/>
</dbReference>
<dbReference type="InterPro" id="IPR011598">
    <property type="entry name" value="bHLH_dom"/>
</dbReference>
<protein>
    <submittedName>
        <fullName evidence="3">Taxi A</fullName>
    </submittedName>
</protein>
<dbReference type="Gene3D" id="4.10.280.10">
    <property type="entry name" value="Helix-loop-helix DNA-binding domain"/>
    <property type="match status" value="1"/>
</dbReference>
<name>A0A4Q8KJX2_9HEMI</name>
<proteinExistence type="evidence at transcript level"/>
<dbReference type="PANTHER" id="PTHR19290:SF147">
    <property type="entry name" value="HELIX-LOOP-HELIX PROTEIN DELILAH"/>
    <property type="match status" value="1"/>
</dbReference>
<gene>
    <name evidence="3" type="primary">taxi A</name>
</gene>
<reference evidence="3" key="1">
    <citation type="submission" date="2018-08" db="EMBL/GenBank/DDBJ databases">
        <authorList>
            <person name="Finet C."/>
        </authorList>
    </citation>
    <scope>NUCLEOTIDE SEQUENCE</scope>
    <source>
        <tissue evidence="3">Embryos and adults</tissue>
    </source>
</reference>
<feature type="region of interest" description="Disordered" evidence="1">
    <location>
        <begin position="1"/>
        <end position="81"/>
    </location>
</feature>
<organism evidence="3">
    <name type="scientific">Mesovelia bila</name>
    <dbReference type="NCBI Taxonomy" id="2294085"/>
    <lineage>
        <taxon>Eukaryota</taxon>
        <taxon>Metazoa</taxon>
        <taxon>Ecdysozoa</taxon>
        <taxon>Arthropoda</taxon>
        <taxon>Hexapoda</taxon>
        <taxon>Insecta</taxon>
        <taxon>Pterygota</taxon>
        <taxon>Neoptera</taxon>
        <taxon>Paraneoptera</taxon>
        <taxon>Hemiptera</taxon>
        <taxon>Heteroptera</taxon>
        <taxon>Gerromorpha</taxon>
        <taxon>Gerroidea</taxon>
        <taxon>Mesoveliidae</taxon>
        <taxon>Mesovelia</taxon>
    </lineage>
</organism>
<dbReference type="PANTHER" id="PTHR19290">
    <property type="entry name" value="BASIC HELIX-LOOP-HELIX PROTEIN NEUROGENIN-RELATED"/>
    <property type="match status" value="1"/>
</dbReference>
<feature type="compositionally biased region" description="Low complexity" evidence="1">
    <location>
        <begin position="128"/>
        <end position="139"/>
    </location>
</feature>
<sequence>MMSAAVTADPNNNDPGKEKSYSLRPRSGVTFRRGSDDEEEETTVRLSRSPRKPGVPRPKRKSAPLSKYKRKNANARERSRMREINEAFDSLRRAVPTQDEKMTKIATLRLAMSYIAALTDALSESDAESMVSESTTSSSTPPPLPVCSLLDSSGLGSDGYSDFGADSLSLDPYDDFSFDLDDSFASDLVS</sequence>
<dbReference type="GO" id="GO:0005634">
    <property type="term" value="C:nucleus"/>
    <property type="evidence" value="ECO:0007669"/>
    <property type="project" value="TreeGrafter"/>
</dbReference>
<dbReference type="EMBL" id="LS992147">
    <property type="protein sequence ID" value="SYW87237.1"/>
    <property type="molecule type" value="mRNA"/>
</dbReference>
<dbReference type="SUPFAM" id="SSF47459">
    <property type="entry name" value="HLH, helix-loop-helix DNA-binding domain"/>
    <property type="match status" value="1"/>
</dbReference>
<dbReference type="AlphaFoldDB" id="A0A4Q8KJX2"/>
<dbReference type="CDD" id="cd11431">
    <property type="entry name" value="bHLH_TS_taxi_Dei"/>
    <property type="match status" value="1"/>
</dbReference>
<dbReference type="InterPro" id="IPR050359">
    <property type="entry name" value="bHLH_transcription_factors"/>
</dbReference>
<evidence type="ECO:0000313" key="3">
    <source>
        <dbReference type="EMBL" id="SYW87237.1"/>
    </source>
</evidence>
<accession>A0A4Q8KJX2</accession>
<dbReference type="GO" id="GO:0045944">
    <property type="term" value="P:positive regulation of transcription by RNA polymerase II"/>
    <property type="evidence" value="ECO:0007669"/>
    <property type="project" value="TreeGrafter"/>
</dbReference>
<dbReference type="SMART" id="SM00353">
    <property type="entry name" value="HLH"/>
    <property type="match status" value="1"/>
</dbReference>
<dbReference type="GO" id="GO:0003700">
    <property type="term" value="F:DNA-binding transcription factor activity"/>
    <property type="evidence" value="ECO:0007669"/>
    <property type="project" value="TreeGrafter"/>
</dbReference>
<dbReference type="GO" id="GO:0046983">
    <property type="term" value="F:protein dimerization activity"/>
    <property type="evidence" value="ECO:0007669"/>
    <property type="project" value="InterPro"/>
</dbReference>
<evidence type="ECO:0000259" key="2">
    <source>
        <dbReference type="PROSITE" id="PS50888"/>
    </source>
</evidence>
<dbReference type="GO" id="GO:0070888">
    <property type="term" value="F:E-box binding"/>
    <property type="evidence" value="ECO:0007669"/>
    <property type="project" value="TreeGrafter"/>
</dbReference>
<feature type="domain" description="BHLH" evidence="2">
    <location>
        <begin position="68"/>
        <end position="118"/>
    </location>
</feature>
<feature type="region of interest" description="Disordered" evidence="1">
    <location>
        <begin position="128"/>
        <end position="151"/>
    </location>
</feature>
<dbReference type="PROSITE" id="PS50888">
    <property type="entry name" value="BHLH"/>
    <property type="match status" value="1"/>
</dbReference>
<feature type="compositionally biased region" description="Basic residues" evidence="1">
    <location>
        <begin position="57"/>
        <end position="73"/>
    </location>
</feature>
<dbReference type="Pfam" id="PF00010">
    <property type="entry name" value="HLH"/>
    <property type="match status" value="1"/>
</dbReference>
<evidence type="ECO:0000256" key="1">
    <source>
        <dbReference type="SAM" id="MobiDB-lite"/>
    </source>
</evidence>